<proteinExistence type="predicted"/>
<evidence type="ECO:0000313" key="2">
    <source>
        <dbReference type="Proteomes" id="UP001412067"/>
    </source>
</evidence>
<dbReference type="PANTHER" id="PTHR45950">
    <property type="entry name" value="HOMEOBOX-LEUCINE ZIPPER PROTEIN ATHB-14"/>
    <property type="match status" value="1"/>
</dbReference>
<gene>
    <name evidence="1" type="primary">HOX32</name>
    <name evidence="1" type="ORF">KSP40_PGU000181</name>
</gene>
<keyword evidence="1" id="KW-0238">DNA-binding</keyword>
<comment type="caution">
    <text evidence="1">The sequence shown here is derived from an EMBL/GenBank/DDBJ whole genome shotgun (WGS) entry which is preliminary data.</text>
</comment>
<dbReference type="GO" id="GO:0003677">
    <property type="term" value="F:DNA binding"/>
    <property type="evidence" value="ECO:0007669"/>
    <property type="project" value="UniProtKB-KW"/>
</dbReference>
<protein>
    <submittedName>
        <fullName evidence="1">Homeobox-leucine zipper protein HOX32</fullName>
    </submittedName>
</protein>
<reference evidence="1 2" key="1">
    <citation type="journal article" date="2022" name="Nat. Plants">
        <title>Genomes of leafy and leafless Platanthera orchids illuminate the evolution of mycoheterotrophy.</title>
        <authorList>
            <person name="Li M.H."/>
            <person name="Liu K.W."/>
            <person name="Li Z."/>
            <person name="Lu H.C."/>
            <person name="Ye Q.L."/>
            <person name="Zhang D."/>
            <person name="Wang J.Y."/>
            <person name="Li Y.F."/>
            <person name="Zhong Z.M."/>
            <person name="Liu X."/>
            <person name="Yu X."/>
            <person name="Liu D.K."/>
            <person name="Tu X.D."/>
            <person name="Liu B."/>
            <person name="Hao Y."/>
            <person name="Liao X.Y."/>
            <person name="Jiang Y.T."/>
            <person name="Sun W.H."/>
            <person name="Chen J."/>
            <person name="Chen Y.Q."/>
            <person name="Ai Y."/>
            <person name="Zhai J.W."/>
            <person name="Wu S.S."/>
            <person name="Zhou Z."/>
            <person name="Hsiao Y.Y."/>
            <person name="Wu W.L."/>
            <person name="Chen Y.Y."/>
            <person name="Lin Y.F."/>
            <person name="Hsu J.L."/>
            <person name="Li C.Y."/>
            <person name="Wang Z.W."/>
            <person name="Zhao X."/>
            <person name="Zhong W.Y."/>
            <person name="Ma X.K."/>
            <person name="Ma L."/>
            <person name="Huang J."/>
            <person name="Chen G.Z."/>
            <person name="Huang M.Z."/>
            <person name="Huang L."/>
            <person name="Peng D.H."/>
            <person name="Luo Y.B."/>
            <person name="Zou S.Q."/>
            <person name="Chen S.P."/>
            <person name="Lan S."/>
            <person name="Tsai W.C."/>
            <person name="Van de Peer Y."/>
            <person name="Liu Z.J."/>
        </authorList>
    </citation>
    <scope>NUCLEOTIDE SEQUENCE [LARGE SCALE GENOMIC DNA]</scope>
    <source>
        <strain evidence="1">Lor288</strain>
    </source>
</reference>
<dbReference type="Proteomes" id="UP001412067">
    <property type="component" value="Unassembled WGS sequence"/>
</dbReference>
<keyword evidence="1" id="KW-0371">Homeobox</keyword>
<keyword evidence="2" id="KW-1185">Reference proteome</keyword>
<dbReference type="InterPro" id="IPR044830">
    <property type="entry name" value="HD-Zip_III"/>
</dbReference>
<dbReference type="EMBL" id="JBBWWR010000005">
    <property type="protein sequence ID" value="KAK8966087.1"/>
    <property type="molecule type" value="Genomic_DNA"/>
</dbReference>
<dbReference type="PANTHER" id="PTHR45950:SF7">
    <property type="entry name" value="HOMEOBOX-LEUCINE ZIPPER PROTEIN ATHB-14"/>
    <property type="match status" value="1"/>
</dbReference>
<sequence>MGCSEEIFRNILTIIFVQAWSVPEVLRPLYESPKNLAQKLTIVALRHIKHIAQERNNETSFTVGQQPTVLRTFSQRLSRGFNDVINGFFDDGWCLMGSDGVEYVTITMNSYPNKFLDSHSLNGGILCAKASMLLQNVPPALLVRFLRVHHLEWVNFGVDSYSVASLRASTFVVPGLTISGGFLGSHFIIPLAQTIENEEVLEVVRLESHGFIQEDVLSRVMYLLQLCSGIDESDVGSCAQLVFAPIDESFADDAFLLPSGFRVILLDSKSVQYLSL</sequence>
<evidence type="ECO:0000313" key="1">
    <source>
        <dbReference type="EMBL" id="KAK8966087.1"/>
    </source>
</evidence>
<organism evidence="1 2">
    <name type="scientific">Platanthera guangdongensis</name>
    <dbReference type="NCBI Taxonomy" id="2320717"/>
    <lineage>
        <taxon>Eukaryota</taxon>
        <taxon>Viridiplantae</taxon>
        <taxon>Streptophyta</taxon>
        <taxon>Embryophyta</taxon>
        <taxon>Tracheophyta</taxon>
        <taxon>Spermatophyta</taxon>
        <taxon>Magnoliopsida</taxon>
        <taxon>Liliopsida</taxon>
        <taxon>Asparagales</taxon>
        <taxon>Orchidaceae</taxon>
        <taxon>Orchidoideae</taxon>
        <taxon>Orchideae</taxon>
        <taxon>Orchidinae</taxon>
        <taxon>Platanthera</taxon>
    </lineage>
</organism>
<accession>A0ABR2MPG6</accession>
<name>A0ABR2MPG6_9ASPA</name>